<protein>
    <submittedName>
        <fullName evidence="1">Endonuclease YncB</fullName>
        <ecNumber evidence="1">3.1.-.-</ecNumber>
    </submittedName>
</protein>
<dbReference type="InterPro" id="IPR035437">
    <property type="entry name" value="SNase_OB-fold_sf"/>
</dbReference>
<reference evidence="1" key="1">
    <citation type="submission" date="2015-05" db="EMBL/GenBank/DDBJ databases">
        <title>The complete genome of Altererythrobacter atlanticus strain 26DY36.</title>
        <authorList>
            <person name="Wu Y.-H."/>
            <person name="Cheng H."/>
            <person name="Wu X.-W."/>
        </authorList>
    </citation>
    <scope>NUCLEOTIDE SEQUENCE [LARGE SCALE GENOMIC DNA]</scope>
    <source>
        <strain evidence="1">26DY36</strain>
    </source>
</reference>
<dbReference type="EC" id="3.1.-.-" evidence="1"/>
<dbReference type="AlphaFoldDB" id="A0A0F7KUZ3"/>
<dbReference type="STRING" id="1267766.WYH_02023"/>
<evidence type="ECO:0000313" key="1">
    <source>
        <dbReference type="EMBL" id="AKH43057.1"/>
    </source>
</evidence>
<dbReference type="Gene3D" id="2.40.50.90">
    <property type="match status" value="1"/>
</dbReference>
<dbReference type="OrthoDB" id="7469880at2"/>
<dbReference type="GO" id="GO:0016787">
    <property type="term" value="F:hydrolase activity"/>
    <property type="evidence" value="ECO:0007669"/>
    <property type="project" value="UniProtKB-KW"/>
</dbReference>
<keyword evidence="2" id="KW-1185">Reference proteome</keyword>
<gene>
    <name evidence="1" type="primary">yncB_1</name>
    <name evidence="1" type="ORF">WYH_02023</name>
</gene>
<dbReference type="InterPro" id="IPR016071">
    <property type="entry name" value="Staphylococal_nuclease_OB-fold"/>
</dbReference>
<sequence length="180" mass="19856">MPEQTIDDATYRRGYRRRNNVWRELSWFLPALIAVPLAAASVATLGLSPPKSQARPVVETGDIESAQFAACTNRMQTNCVIDGDTLYYRGQAIRIADINAPEAGRSTCAKEARIGSQAAARLQDLLNAAPFSLHRNPDGPNEDRYGRLLRTITRDGQSIGQILVAEGLAENPENFRRGWC</sequence>
<dbReference type="KEGG" id="aay:WYH_02023"/>
<dbReference type="SUPFAM" id="SSF50199">
    <property type="entry name" value="Staphylococcal nuclease"/>
    <property type="match status" value="1"/>
</dbReference>
<dbReference type="Pfam" id="PF00565">
    <property type="entry name" value="SNase"/>
    <property type="match status" value="1"/>
</dbReference>
<organism evidence="1 2">
    <name type="scientific">Croceibacterium atlanticum</name>
    <dbReference type="NCBI Taxonomy" id="1267766"/>
    <lineage>
        <taxon>Bacteria</taxon>
        <taxon>Pseudomonadati</taxon>
        <taxon>Pseudomonadota</taxon>
        <taxon>Alphaproteobacteria</taxon>
        <taxon>Sphingomonadales</taxon>
        <taxon>Erythrobacteraceae</taxon>
        <taxon>Croceibacterium</taxon>
    </lineage>
</organism>
<name>A0A0F7KUZ3_9SPHN</name>
<proteinExistence type="predicted"/>
<dbReference type="RefSeq" id="WP_053833526.1">
    <property type="nucleotide sequence ID" value="NZ_CP011452.2"/>
</dbReference>
<dbReference type="Proteomes" id="UP000034392">
    <property type="component" value="Chromosome"/>
</dbReference>
<evidence type="ECO:0000313" key="2">
    <source>
        <dbReference type="Proteomes" id="UP000034392"/>
    </source>
</evidence>
<keyword evidence="1" id="KW-0378">Hydrolase</keyword>
<dbReference type="GO" id="GO:0004519">
    <property type="term" value="F:endonuclease activity"/>
    <property type="evidence" value="ECO:0007669"/>
    <property type="project" value="UniProtKB-KW"/>
</dbReference>
<dbReference type="PATRIC" id="fig|1267766.3.peg.2045"/>
<keyword evidence="1" id="KW-0540">Nuclease</keyword>
<keyword evidence="1" id="KW-0255">Endonuclease</keyword>
<accession>A0A0F7KUZ3</accession>
<dbReference type="PROSITE" id="PS50830">
    <property type="entry name" value="TNASE_3"/>
    <property type="match status" value="1"/>
</dbReference>
<dbReference type="EMBL" id="CP011452">
    <property type="protein sequence ID" value="AKH43057.1"/>
    <property type="molecule type" value="Genomic_DNA"/>
</dbReference>